<evidence type="ECO:0000313" key="4">
    <source>
        <dbReference type="Proteomes" id="UP000320888"/>
    </source>
</evidence>
<dbReference type="InterPro" id="IPR001387">
    <property type="entry name" value="Cro/C1-type_HTH"/>
</dbReference>
<organism evidence="3 4">
    <name type="scientific">Streptomyces benahoarensis</name>
    <dbReference type="NCBI Taxonomy" id="2595054"/>
    <lineage>
        <taxon>Bacteria</taxon>
        <taxon>Bacillati</taxon>
        <taxon>Actinomycetota</taxon>
        <taxon>Actinomycetes</taxon>
        <taxon>Kitasatosporales</taxon>
        <taxon>Streptomycetaceae</taxon>
        <taxon>Streptomyces</taxon>
    </lineage>
</organism>
<dbReference type="AlphaFoldDB" id="A0A553XJ56"/>
<feature type="region of interest" description="Disordered" evidence="1">
    <location>
        <begin position="120"/>
        <end position="139"/>
    </location>
</feature>
<keyword evidence="2" id="KW-0812">Transmembrane</keyword>
<keyword evidence="2" id="KW-0472">Membrane</keyword>
<evidence type="ECO:0000256" key="1">
    <source>
        <dbReference type="SAM" id="MobiDB-lite"/>
    </source>
</evidence>
<keyword evidence="4" id="KW-1185">Reference proteome</keyword>
<dbReference type="CDD" id="cd00093">
    <property type="entry name" value="HTH_XRE"/>
    <property type="match status" value="1"/>
</dbReference>
<protein>
    <submittedName>
        <fullName evidence="3">DUF2690 domain-containing protein</fullName>
    </submittedName>
</protein>
<sequence length="317" mass="32161">MGDLMNGRCRWAARGRTVTVRRDARVRGRGGGMPRWRALPEELEPEIREFVRQMRGVVDRAGLSVSDVAEQTGTPRADWVRHLDGRQPPPREAVAALARVAGVPAAHLAAMGEAAAAAWRHRAERGDGPPGVPGDGARGGRRRRILLAAGAGGALLVVVAAAGLLVRPGSSDAAPREPASAATAERSDRPVPPPGVRCTADGCMGRDPEASGCAAKAVTTARGTAGGVLIEVRYSADCRAAWAWMVGADPGSQVSVSAHGHSARATAGRSGAATTPMVTVPGTSGTATACGTTARGAQGCAQPLATPVPVPPSGSGS</sequence>
<proteinExistence type="predicted"/>
<feature type="transmembrane region" description="Helical" evidence="2">
    <location>
        <begin position="145"/>
        <end position="166"/>
    </location>
</feature>
<dbReference type="Pfam" id="PF10901">
    <property type="entry name" value="DUF2690"/>
    <property type="match status" value="1"/>
</dbReference>
<reference evidence="3 4" key="1">
    <citation type="submission" date="2019-07" db="EMBL/GenBank/DDBJ databases">
        <title>Draft genome for Streptomyces benahoarensis MZ03-48.</title>
        <authorList>
            <person name="Gonzalez-Pimentel J.L."/>
        </authorList>
    </citation>
    <scope>NUCLEOTIDE SEQUENCE [LARGE SCALE GENOMIC DNA]</scope>
    <source>
        <strain evidence="3 4">MZ03-48</strain>
    </source>
</reference>
<dbReference type="Proteomes" id="UP000320888">
    <property type="component" value="Unassembled WGS sequence"/>
</dbReference>
<name>A0A553XJ56_9ACTN</name>
<evidence type="ECO:0000313" key="3">
    <source>
        <dbReference type="EMBL" id="TSB17019.1"/>
    </source>
</evidence>
<feature type="region of interest" description="Disordered" evidence="1">
    <location>
        <begin position="168"/>
        <end position="196"/>
    </location>
</feature>
<gene>
    <name evidence="3" type="ORF">FNZ23_30655</name>
</gene>
<dbReference type="Pfam" id="PF13560">
    <property type="entry name" value="HTH_31"/>
    <property type="match status" value="1"/>
</dbReference>
<keyword evidence="2" id="KW-1133">Transmembrane helix</keyword>
<dbReference type="InterPro" id="IPR021224">
    <property type="entry name" value="DUF2690"/>
</dbReference>
<evidence type="ECO:0000256" key="2">
    <source>
        <dbReference type="SAM" id="Phobius"/>
    </source>
</evidence>
<accession>A0A553XJ56</accession>
<comment type="caution">
    <text evidence="3">The sequence shown here is derived from an EMBL/GenBank/DDBJ whole genome shotgun (WGS) entry which is preliminary data.</text>
</comment>
<dbReference type="EMBL" id="VKLS01000928">
    <property type="protein sequence ID" value="TSB17019.1"/>
    <property type="molecule type" value="Genomic_DNA"/>
</dbReference>